<evidence type="ECO:0000313" key="1">
    <source>
        <dbReference type="EMBL" id="CAF5140224.1"/>
    </source>
</evidence>
<dbReference type="EMBL" id="CAJOBH010251794">
    <property type="protein sequence ID" value="CAF5140224.1"/>
    <property type="molecule type" value="Genomic_DNA"/>
</dbReference>
<dbReference type="AlphaFoldDB" id="A0A8S3FRV2"/>
<protein>
    <submittedName>
        <fullName evidence="1">Uncharacterized protein</fullName>
    </submittedName>
</protein>
<evidence type="ECO:0000313" key="2">
    <source>
        <dbReference type="Proteomes" id="UP000681967"/>
    </source>
</evidence>
<sequence>MAESTSPSIFRAPHRLEYASSINTTLTSPTDISTYHSSFDFISEPRDCDTLVTMNQDADRTHRSVLERNFHQLDINTNANQMKRKPKKLDRTESISLPTTPTEELCSSYEHKYNQLLTLNTKINSDDEQPYFLNSSTDYMTAMPEHDLQQIITDEPILNSTSISQSTNSTLLPNSSETNISITYGIDWSERACPTSHCWFSYKLNDLSSSQP</sequence>
<reference evidence="1" key="1">
    <citation type="submission" date="2021-02" db="EMBL/GenBank/DDBJ databases">
        <authorList>
            <person name="Nowell W R."/>
        </authorList>
    </citation>
    <scope>NUCLEOTIDE SEQUENCE</scope>
</reference>
<proteinExistence type="predicted"/>
<accession>A0A8S3FRV2</accession>
<gene>
    <name evidence="1" type="ORF">BYL167_LOCUS70047</name>
</gene>
<comment type="caution">
    <text evidence="1">The sequence shown here is derived from an EMBL/GenBank/DDBJ whole genome shotgun (WGS) entry which is preliminary data.</text>
</comment>
<name>A0A8S3FRV2_9BILA</name>
<feature type="non-terminal residue" evidence="1">
    <location>
        <position position="212"/>
    </location>
</feature>
<dbReference type="Proteomes" id="UP000681967">
    <property type="component" value="Unassembled WGS sequence"/>
</dbReference>
<organism evidence="1 2">
    <name type="scientific">Rotaria magnacalcarata</name>
    <dbReference type="NCBI Taxonomy" id="392030"/>
    <lineage>
        <taxon>Eukaryota</taxon>
        <taxon>Metazoa</taxon>
        <taxon>Spiralia</taxon>
        <taxon>Gnathifera</taxon>
        <taxon>Rotifera</taxon>
        <taxon>Eurotatoria</taxon>
        <taxon>Bdelloidea</taxon>
        <taxon>Philodinida</taxon>
        <taxon>Philodinidae</taxon>
        <taxon>Rotaria</taxon>
    </lineage>
</organism>